<gene>
    <name evidence="2" type="ORF">MNBD_NITROSPINAE01-586</name>
</gene>
<evidence type="ECO:0000256" key="1">
    <source>
        <dbReference type="SAM" id="MobiDB-lite"/>
    </source>
</evidence>
<organism evidence="2">
    <name type="scientific">hydrothermal vent metagenome</name>
    <dbReference type="NCBI Taxonomy" id="652676"/>
    <lineage>
        <taxon>unclassified sequences</taxon>
        <taxon>metagenomes</taxon>
        <taxon>ecological metagenomes</taxon>
    </lineage>
</organism>
<reference evidence="2" key="1">
    <citation type="submission" date="2018-06" db="EMBL/GenBank/DDBJ databases">
        <authorList>
            <person name="Zhirakovskaya E."/>
        </authorList>
    </citation>
    <scope>NUCLEOTIDE SEQUENCE</scope>
</reference>
<evidence type="ECO:0000313" key="2">
    <source>
        <dbReference type="EMBL" id="VAX14942.1"/>
    </source>
</evidence>
<dbReference type="AlphaFoldDB" id="A0A3B1BFP9"/>
<proteinExistence type="inferred from homology"/>
<dbReference type="Gene3D" id="3.30.70.920">
    <property type="match status" value="1"/>
</dbReference>
<feature type="region of interest" description="Disordered" evidence="1">
    <location>
        <begin position="75"/>
        <end position="113"/>
    </location>
</feature>
<dbReference type="HAMAP" id="MF_02200">
    <property type="entry name" value="NapD"/>
    <property type="match status" value="1"/>
</dbReference>
<protein>
    <recommendedName>
        <fullName evidence="3">Periplasmic nitrate reductase component NapD</fullName>
    </recommendedName>
</protein>
<sequence>MNISGVLIATDPDKREAAITALNEFEGLEIHHTLDDGKVVAVLERENTREEVKAVRKIYDIDGVLSAVMAYHHFEDETGDPSEPVPPLGQDSKSPFPEGWDKSLELNNKPNSN</sequence>
<evidence type="ECO:0008006" key="3">
    <source>
        <dbReference type="Google" id="ProtNLM"/>
    </source>
</evidence>
<dbReference type="EMBL" id="UOGC01000001">
    <property type="protein sequence ID" value="VAX14942.1"/>
    <property type="molecule type" value="Genomic_DNA"/>
</dbReference>
<name>A0A3B1BFP9_9ZZZZ</name>
<accession>A0A3B1BFP9</accession>
<dbReference type="Pfam" id="PF03927">
    <property type="entry name" value="NapD"/>
    <property type="match status" value="1"/>
</dbReference>
<dbReference type="InterPro" id="IPR005623">
    <property type="entry name" value="Chaperone_NapD_NO3_reduct"/>
</dbReference>